<comment type="caution">
    <text evidence="12">The sequence shown here is derived from an EMBL/GenBank/DDBJ whole genome shotgun (WGS) entry which is preliminary data.</text>
</comment>
<dbReference type="SMART" id="SM00534">
    <property type="entry name" value="MUTSac"/>
    <property type="match status" value="1"/>
</dbReference>
<organism evidence="12 13">
    <name type="scientific">Candidatus Egerieousia excrementavium</name>
    <dbReference type="NCBI Taxonomy" id="2840778"/>
    <lineage>
        <taxon>Bacteria</taxon>
        <taxon>Pseudomonadati</taxon>
        <taxon>Bacteroidota</taxon>
        <taxon>Bacteroidia</taxon>
        <taxon>Bacteroidales</taxon>
        <taxon>Candidatus Egerieousia</taxon>
    </lineage>
</organism>
<dbReference type="EMBL" id="JADINB010000126">
    <property type="protein sequence ID" value="MBO8429394.1"/>
    <property type="molecule type" value="Genomic_DNA"/>
</dbReference>
<keyword evidence="3 9" id="KW-0547">Nucleotide-binding</keyword>
<dbReference type="Pfam" id="PF00488">
    <property type="entry name" value="MutS_V"/>
    <property type="match status" value="1"/>
</dbReference>
<keyword evidence="6 9" id="KW-0238">DNA-binding</keyword>
<reference evidence="12" key="1">
    <citation type="submission" date="2020-10" db="EMBL/GenBank/DDBJ databases">
        <authorList>
            <person name="Gilroy R."/>
        </authorList>
    </citation>
    <scope>NUCLEOTIDE SEQUENCE</scope>
    <source>
        <strain evidence="12">15467</strain>
    </source>
</reference>
<dbReference type="Pfam" id="PF05188">
    <property type="entry name" value="MutS_II"/>
    <property type="match status" value="1"/>
</dbReference>
<evidence type="ECO:0000256" key="2">
    <source>
        <dbReference type="ARBA" id="ARBA00021982"/>
    </source>
</evidence>
<dbReference type="SUPFAM" id="SSF48334">
    <property type="entry name" value="DNA repair protein MutS, domain III"/>
    <property type="match status" value="1"/>
</dbReference>
<dbReference type="InterPro" id="IPR027417">
    <property type="entry name" value="P-loop_NTPase"/>
</dbReference>
<dbReference type="GO" id="GO:0006298">
    <property type="term" value="P:mismatch repair"/>
    <property type="evidence" value="ECO:0007669"/>
    <property type="project" value="UniProtKB-UniRule"/>
</dbReference>
<dbReference type="GO" id="GO:0140664">
    <property type="term" value="F:ATP-dependent DNA damage sensor activity"/>
    <property type="evidence" value="ECO:0007669"/>
    <property type="project" value="InterPro"/>
</dbReference>
<dbReference type="PANTHER" id="PTHR11361">
    <property type="entry name" value="DNA MISMATCH REPAIR PROTEIN MUTS FAMILY MEMBER"/>
    <property type="match status" value="1"/>
</dbReference>
<dbReference type="Gene3D" id="1.10.1420.10">
    <property type="match status" value="2"/>
</dbReference>
<sequence length="869" mass="97714">MDQQKDIVQTPLMKQYFSVKAQYPDALLLFRVGDFYETFGEDARIASKVLGIVLTKRANGYASSVDLAGFPHHAIDTYLPKLVKGGYKVAVCDQLEDPKLTKKIVKRGVTELVTPGIAYSEQLLKQKENNFLAAVKFSGKKAGVAFLDISTGTFEVGEGSLEYVEMLLSNFAPKEVVLQREYLKGFTERFGKSFYISVMDEWAFVESACEERLKKQFRLSSLKGFGVQKFPLGVTAAGAVLFYLEQNHATDISHICSLSRIESNEFVWLDKFTIRNLELFSPAMGEEGTSLVDVIDKCACTLGSRLLRSWMTMPLKESAKIEERLSVVEYFVKESEKRAEARELLSNVGDLERITARAAAGKIFPREVLQLKRGLAQALPLREICVESGVPQLVELGQKINVPSELLEKIERELLPNPAAQLGKGDIIADGVNEELDRLRELARHGKDYLLNLQQKEMERTGISSLKISYNNVFGYYLEVRNTHKDKVPAEWIRKQTLVNAERYITPELKEYEERILGAEDRIYVLEQQIYTALINEIRDNIPAILQTGAAVARTDCLSAFAQLAVENGYCRPQVNDSLSIEIRQGRHPVIERFMEEGEEYVANDLFLDSNSQQIIILTGPNMAGKSALLRQTALIVFMAQIGSFVPAQSAKIGVTDKIFTRVGASDNISRGESTFMVEMTETSTILHNLSERSLILLDEIGRGTSTFDGMSIAWGIVEFLHKSSKRPKTLFATHYHELNELETLYERVKNYHISVKEVDNNVIFLRKLERGGVAHSFGIHVARLAGMPVEVINYAQRKLNRLESEHGEEHGKIRGKECAADLQLSLFQLDDPLLLEIKEQLKAMELNTMSPLDAFDALRALKKKIGAE</sequence>
<dbReference type="InterPro" id="IPR036678">
    <property type="entry name" value="MutS_con_dom_sf"/>
</dbReference>
<protein>
    <recommendedName>
        <fullName evidence="2 9">DNA mismatch repair protein MutS</fullName>
    </recommendedName>
</protein>
<evidence type="ECO:0000259" key="11">
    <source>
        <dbReference type="PROSITE" id="PS00486"/>
    </source>
</evidence>
<gene>
    <name evidence="9 12" type="primary">mutS</name>
    <name evidence="12" type="ORF">IAC68_05650</name>
</gene>
<dbReference type="InterPro" id="IPR016151">
    <property type="entry name" value="DNA_mismatch_repair_MutS_N"/>
</dbReference>
<dbReference type="FunFam" id="3.40.1170.10:FF:000001">
    <property type="entry name" value="DNA mismatch repair protein MutS"/>
    <property type="match status" value="1"/>
</dbReference>
<dbReference type="GO" id="GO:0005829">
    <property type="term" value="C:cytosol"/>
    <property type="evidence" value="ECO:0007669"/>
    <property type="project" value="TreeGrafter"/>
</dbReference>
<evidence type="ECO:0000256" key="5">
    <source>
        <dbReference type="ARBA" id="ARBA00022840"/>
    </source>
</evidence>
<dbReference type="NCBIfam" id="NF003810">
    <property type="entry name" value="PRK05399.1"/>
    <property type="match status" value="1"/>
</dbReference>
<evidence type="ECO:0000313" key="13">
    <source>
        <dbReference type="Proteomes" id="UP000823635"/>
    </source>
</evidence>
<accession>A0A9D9GYF6</accession>
<comment type="similarity">
    <text evidence="1 9 10">Belongs to the DNA mismatch repair MutS family.</text>
</comment>
<dbReference type="AlphaFoldDB" id="A0A9D9GYF6"/>
<comment type="function">
    <text evidence="8 9">This protein is involved in the repair of mismatches in DNA. It is possible that it carries out the mismatch recognition step. This protein has a weak ATPase activity.</text>
</comment>
<dbReference type="FunFam" id="3.40.50.300:FF:000870">
    <property type="entry name" value="MutS protein homolog 4"/>
    <property type="match status" value="1"/>
</dbReference>
<dbReference type="PROSITE" id="PS00486">
    <property type="entry name" value="DNA_MISMATCH_REPAIR_2"/>
    <property type="match status" value="1"/>
</dbReference>
<dbReference type="InterPro" id="IPR000432">
    <property type="entry name" value="DNA_mismatch_repair_MutS_C"/>
</dbReference>
<keyword evidence="4 9" id="KW-0227">DNA damage</keyword>
<feature type="domain" description="DNA mismatch repair proteins mutS family" evidence="11">
    <location>
        <begin position="694"/>
        <end position="710"/>
    </location>
</feature>
<dbReference type="GO" id="GO:0003684">
    <property type="term" value="F:damaged DNA binding"/>
    <property type="evidence" value="ECO:0007669"/>
    <property type="project" value="UniProtKB-UniRule"/>
</dbReference>
<dbReference type="InterPro" id="IPR007695">
    <property type="entry name" value="DNA_mismatch_repair_MutS-lik_N"/>
</dbReference>
<dbReference type="Proteomes" id="UP000823635">
    <property type="component" value="Unassembled WGS sequence"/>
</dbReference>
<dbReference type="NCBIfam" id="TIGR01070">
    <property type="entry name" value="mutS1"/>
    <property type="match status" value="1"/>
</dbReference>
<dbReference type="SUPFAM" id="SSF53150">
    <property type="entry name" value="DNA repair protein MutS, domain II"/>
    <property type="match status" value="1"/>
</dbReference>
<evidence type="ECO:0000256" key="9">
    <source>
        <dbReference type="HAMAP-Rule" id="MF_00096"/>
    </source>
</evidence>
<dbReference type="SMART" id="SM00533">
    <property type="entry name" value="MUTSd"/>
    <property type="match status" value="1"/>
</dbReference>
<dbReference type="SUPFAM" id="SSF55271">
    <property type="entry name" value="DNA repair protein MutS, domain I"/>
    <property type="match status" value="1"/>
</dbReference>
<dbReference type="InterPro" id="IPR017261">
    <property type="entry name" value="DNA_mismatch_repair_MutS/MSH"/>
</dbReference>
<evidence type="ECO:0000256" key="10">
    <source>
        <dbReference type="RuleBase" id="RU003756"/>
    </source>
</evidence>
<dbReference type="Pfam" id="PF05192">
    <property type="entry name" value="MutS_III"/>
    <property type="match status" value="1"/>
</dbReference>
<dbReference type="InterPro" id="IPR005748">
    <property type="entry name" value="DNA_mismatch_repair_MutS"/>
</dbReference>
<dbReference type="PANTHER" id="PTHR11361:SF34">
    <property type="entry name" value="DNA MISMATCH REPAIR PROTEIN MSH1, MITOCHONDRIAL"/>
    <property type="match status" value="1"/>
</dbReference>
<reference evidence="12" key="2">
    <citation type="journal article" date="2021" name="PeerJ">
        <title>Extensive microbial diversity within the chicken gut microbiome revealed by metagenomics and culture.</title>
        <authorList>
            <person name="Gilroy R."/>
            <person name="Ravi A."/>
            <person name="Getino M."/>
            <person name="Pursley I."/>
            <person name="Horton D.L."/>
            <person name="Alikhan N.F."/>
            <person name="Baker D."/>
            <person name="Gharbi K."/>
            <person name="Hall N."/>
            <person name="Watson M."/>
            <person name="Adriaenssens E.M."/>
            <person name="Foster-Nyarko E."/>
            <person name="Jarju S."/>
            <person name="Secka A."/>
            <person name="Antonio M."/>
            <person name="Oren A."/>
            <person name="Chaudhuri R.R."/>
            <person name="La Ragione R."/>
            <person name="Hildebrand F."/>
            <person name="Pallen M.J."/>
        </authorList>
    </citation>
    <scope>NUCLEOTIDE SEQUENCE</scope>
    <source>
        <strain evidence="12">15467</strain>
    </source>
</reference>
<dbReference type="GO" id="GO:0030983">
    <property type="term" value="F:mismatched DNA binding"/>
    <property type="evidence" value="ECO:0007669"/>
    <property type="project" value="InterPro"/>
</dbReference>
<dbReference type="GO" id="GO:0005524">
    <property type="term" value="F:ATP binding"/>
    <property type="evidence" value="ECO:0007669"/>
    <property type="project" value="UniProtKB-UniRule"/>
</dbReference>
<feature type="binding site" evidence="9">
    <location>
        <begin position="620"/>
        <end position="627"/>
    </location>
    <ligand>
        <name>ATP</name>
        <dbReference type="ChEBI" id="CHEBI:30616"/>
    </ligand>
</feature>
<evidence type="ECO:0000256" key="6">
    <source>
        <dbReference type="ARBA" id="ARBA00023125"/>
    </source>
</evidence>
<proteinExistence type="inferred from homology"/>
<dbReference type="Pfam" id="PF01624">
    <property type="entry name" value="MutS_I"/>
    <property type="match status" value="1"/>
</dbReference>
<dbReference type="Pfam" id="PF05190">
    <property type="entry name" value="MutS_IV"/>
    <property type="match status" value="1"/>
</dbReference>
<name>A0A9D9GYF6_9BACT</name>
<dbReference type="Gene3D" id="3.40.1170.10">
    <property type="entry name" value="DNA repair protein MutS, domain I"/>
    <property type="match status" value="1"/>
</dbReference>
<dbReference type="InterPro" id="IPR045076">
    <property type="entry name" value="MutS"/>
</dbReference>
<dbReference type="SUPFAM" id="SSF52540">
    <property type="entry name" value="P-loop containing nucleoside triphosphate hydrolases"/>
    <property type="match status" value="1"/>
</dbReference>
<evidence type="ECO:0000313" key="12">
    <source>
        <dbReference type="EMBL" id="MBO8429394.1"/>
    </source>
</evidence>
<evidence type="ECO:0000256" key="3">
    <source>
        <dbReference type="ARBA" id="ARBA00022741"/>
    </source>
</evidence>
<dbReference type="HAMAP" id="MF_00096">
    <property type="entry name" value="MutS"/>
    <property type="match status" value="1"/>
</dbReference>
<dbReference type="Gene3D" id="3.30.420.110">
    <property type="entry name" value="MutS, connector domain"/>
    <property type="match status" value="1"/>
</dbReference>
<dbReference type="InterPro" id="IPR036187">
    <property type="entry name" value="DNA_mismatch_repair_MutS_sf"/>
</dbReference>
<evidence type="ECO:0000256" key="8">
    <source>
        <dbReference type="ARBA" id="ARBA00024647"/>
    </source>
</evidence>
<evidence type="ECO:0000256" key="4">
    <source>
        <dbReference type="ARBA" id="ARBA00022763"/>
    </source>
</evidence>
<evidence type="ECO:0000256" key="1">
    <source>
        <dbReference type="ARBA" id="ARBA00006271"/>
    </source>
</evidence>
<evidence type="ECO:0000256" key="7">
    <source>
        <dbReference type="ARBA" id="ARBA00023204"/>
    </source>
</evidence>
<dbReference type="InterPro" id="IPR007861">
    <property type="entry name" value="DNA_mismatch_repair_MutS_clamp"/>
</dbReference>
<keyword evidence="7 9" id="KW-0234">DNA repair</keyword>
<dbReference type="InterPro" id="IPR007696">
    <property type="entry name" value="DNA_mismatch_repair_MutS_core"/>
</dbReference>
<dbReference type="Gene3D" id="3.40.50.300">
    <property type="entry name" value="P-loop containing nucleotide triphosphate hydrolases"/>
    <property type="match status" value="1"/>
</dbReference>
<dbReference type="PIRSF" id="PIRSF037677">
    <property type="entry name" value="DNA_mis_repair_Msh6"/>
    <property type="match status" value="1"/>
</dbReference>
<dbReference type="CDD" id="cd03284">
    <property type="entry name" value="ABC_MutS1"/>
    <property type="match status" value="1"/>
</dbReference>
<dbReference type="InterPro" id="IPR007860">
    <property type="entry name" value="DNA_mmatch_repair_MutS_con_dom"/>
</dbReference>
<keyword evidence="5 9" id="KW-0067">ATP-binding</keyword>